<protein>
    <submittedName>
        <fullName evidence="1">Predicted protein</fullName>
    </submittedName>
</protein>
<reference evidence="1 2" key="1">
    <citation type="journal article" date="2008" name="Nature">
        <title>The genome of Laccaria bicolor provides insights into mycorrhizal symbiosis.</title>
        <authorList>
            <person name="Martin F."/>
            <person name="Aerts A."/>
            <person name="Ahren D."/>
            <person name="Brun A."/>
            <person name="Danchin E.G.J."/>
            <person name="Duchaussoy F."/>
            <person name="Gibon J."/>
            <person name="Kohler A."/>
            <person name="Lindquist E."/>
            <person name="Pereda V."/>
            <person name="Salamov A."/>
            <person name="Shapiro H.J."/>
            <person name="Wuyts J."/>
            <person name="Blaudez D."/>
            <person name="Buee M."/>
            <person name="Brokstein P."/>
            <person name="Canbaeck B."/>
            <person name="Cohen D."/>
            <person name="Courty P.E."/>
            <person name="Coutinho P.M."/>
            <person name="Delaruelle C."/>
            <person name="Detter J.C."/>
            <person name="Deveau A."/>
            <person name="DiFazio S."/>
            <person name="Duplessis S."/>
            <person name="Fraissinet-Tachet L."/>
            <person name="Lucic E."/>
            <person name="Frey-Klett P."/>
            <person name="Fourrey C."/>
            <person name="Feussner I."/>
            <person name="Gay G."/>
            <person name="Grimwood J."/>
            <person name="Hoegger P.J."/>
            <person name="Jain P."/>
            <person name="Kilaru S."/>
            <person name="Labbe J."/>
            <person name="Lin Y.C."/>
            <person name="Legue V."/>
            <person name="Le Tacon F."/>
            <person name="Marmeisse R."/>
            <person name="Melayah D."/>
            <person name="Montanini B."/>
            <person name="Muratet M."/>
            <person name="Nehls U."/>
            <person name="Niculita-Hirzel H."/>
            <person name="Oudot-Le Secq M.P."/>
            <person name="Peter M."/>
            <person name="Quesneville H."/>
            <person name="Rajashekar B."/>
            <person name="Reich M."/>
            <person name="Rouhier N."/>
            <person name="Schmutz J."/>
            <person name="Yin T."/>
            <person name="Chalot M."/>
            <person name="Henrissat B."/>
            <person name="Kuees U."/>
            <person name="Lucas S."/>
            <person name="Van de Peer Y."/>
            <person name="Podila G.K."/>
            <person name="Polle A."/>
            <person name="Pukkila P.J."/>
            <person name="Richardson P.M."/>
            <person name="Rouze P."/>
            <person name="Sanders I.R."/>
            <person name="Stajich J.E."/>
            <person name="Tunlid A."/>
            <person name="Tuskan G."/>
            <person name="Grigoriev I.V."/>
        </authorList>
    </citation>
    <scope>NUCLEOTIDE SEQUENCE [LARGE SCALE GENOMIC DNA]</scope>
    <source>
        <strain evidence="2">S238N-H82 / ATCC MYA-4686</strain>
    </source>
</reference>
<dbReference type="KEGG" id="lbc:LACBIDRAFT_302420"/>
<dbReference type="EMBL" id="DS547111">
    <property type="protein sequence ID" value="EDR05751.1"/>
    <property type="molecule type" value="Genomic_DNA"/>
</dbReference>
<evidence type="ECO:0000313" key="2">
    <source>
        <dbReference type="Proteomes" id="UP000001194"/>
    </source>
</evidence>
<dbReference type="HOGENOM" id="CLU_1034652_0_0_1"/>
<dbReference type="GeneID" id="6079120"/>
<sequence>MAAGLAKARYGEALVHEISSCYGETNDFLAAWRHGLREELHTNSSGFLPSRQPALAQSLASDFPNLKVAEHYISPMAEEPICFIGHGPDPIRLAAFAEEHFHWGSTDAILVRFTTTIFQALPLAHLYSVARETGLGLARRPCKYISEVLQCCVMGHSSNPRHPEVHMSCVLDDALVDAIIKAVQGTQNDSETERKVKYWRTSLLPRLRAWLPIVMIQQTYPVVFKGSVHRTAKNRWTELNWTMDRSLFRLQLPQFGVGPVAGCLISKIF</sequence>
<accession>B0DHL9</accession>
<proteinExistence type="predicted"/>
<evidence type="ECO:0000313" key="1">
    <source>
        <dbReference type="EMBL" id="EDR05751.1"/>
    </source>
</evidence>
<dbReference type="Proteomes" id="UP000001194">
    <property type="component" value="Unassembled WGS sequence"/>
</dbReference>
<name>B0DHL9_LACBS</name>
<dbReference type="STRING" id="486041.B0DHL9"/>
<dbReference type="RefSeq" id="XP_001883427.1">
    <property type="nucleotide sequence ID" value="XM_001883392.1"/>
</dbReference>
<keyword evidence="2" id="KW-1185">Reference proteome</keyword>
<dbReference type="AlphaFoldDB" id="B0DHL9"/>
<dbReference type="OrthoDB" id="2148513at2759"/>
<gene>
    <name evidence="1" type="ORF">LACBIDRAFT_302420</name>
</gene>
<organism evidence="2">
    <name type="scientific">Laccaria bicolor (strain S238N-H82 / ATCC MYA-4686)</name>
    <name type="common">Bicoloured deceiver</name>
    <name type="synonym">Laccaria laccata var. bicolor</name>
    <dbReference type="NCBI Taxonomy" id="486041"/>
    <lineage>
        <taxon>Eukaryota</taxon>
        <taxon>Fungi</taxon>
        <taxon>Dikarya</taxon>
        <taxon>Basidiomycota</taxon>
        <taxon>Agaricomycotina</taxon>
        <taxon>Agaricomycetes</taxon>
        <taxon>Agaricomycetidae</taxon>
        <taxon>Agaricales</taxon>
        <taxon>Agaricineae</taxon>
        <taxon>Hydnangiaceae</taxon>
        <taxon>Laccaria</taxon>
    </lineage>
</organism>
<dbReference type="InParanoid" id="B0DHL9"/>